<dbReference type="OMA" id="NIKGCAL"/>
<comment type="function">
    <text evidence="1">May act as a substrate-specific adapter of an E3 ubiquitin-protein ligase complex (CUL3-RBX1-BTB) which mediates the ubiquitination and subsequent proteasomal degradation of target proteins.</text>
</comment>
<dbReference type="Gramene" id="TRITD3Av1G280550.5">
    <property type="protein sequence ID" value="TRITD3Av1G280550.5"/>
    <property type="gene ID" value="TRITD3Av1G280550"/>
</dbReference>
<dbReference type="Gene3D" id="1.25.40.420">
    <property type="match status" value="1"/>
</dbReference>
<dbReference type="Proteomes" id="UP000324705">
    <property type="component" value="Chromosome 3A"/>
</dbReference>
<dbReference type="PANTHER" id="PTHR13382">
    <property type="entry name" value="MITOCHONDRIAL ATP SYNTHASE COUPLING FACTOR B"/>
    <property type="match status" value="1"/>
</dbReference>
<dbReference type="PANTHER" id="PTHR13382:SF71">
    <property type="entry name" value="BTB_POZ DOMAIN-CONTAINING PROTEIN FBL11 ISOFORM X4"/>
    <property type="match status" value="1"/>
</dbReference>
<evidence type="ECO:0000259" key="3">
    <source>
        <dbReference type="SMART" id="SM00875"/>
    </source>
</evidence>
<dbReference type="SUPFAM" id="SSF54695">
    <property type="entry name" value="POZ domain"/>
    <property type="match status" value="1"/>
</dbReference>
<dbReference type="SUPFAM" id="SSF52047">
    <property type="entry name" value="RNI-like"/>
    <property type="match status" value="2"/>
</dbReference>
<dbReference type="InterPro" id="IPR050648">
    <property type="entry name" value="F-box_LRR-repeat"/>
</dbReference>
<dbReference type="SMART" id="SM00875">
    <property type="entry name" value="BACK"/>
    <property type="match status" value="1"/>
</dbReference>
<keyword evidence="5" id="KW-1185">Reference proteome</keyword>
<dbReference type="EMBL" id="LT934115">
    <property type="protein sequence ID" value="VAH69998.1"/>
    <property type="molecule type" value="Genomic_DNA"/>
</dbReference>
<dbReference type="Pfam" id="PF07707">
    <property type="entry name" value="BACK"/>
    <property type="match status" value="1"/>
</dbReference>
<dbReference type="AlphaFoldDB" id="A0A9R0S023"/>
<dbReference type="InterPro" id="IPR032675">
    <property type="entry name" value="LRR_dom_sf"/>
</dbReference>
<evidence type="ECO:0000313" key="5">
    <source>
        <dbReference type="Proteomes" id="UP000324705"/>
    </source>
</evidence>
<reference evidence="4 5" key="1">
    <citation type="submission" date="2017-09" db="EMBL/GenBank/DDBJ databases">
        <authorList>
            <consortium name="International Durum Wheat Genome Sequencing Consortium (IDWGSC)"/>
            <person name="Milanesi L."/>
        </authorList>
    </citation>
    <scope>NUCLEOTIDE SEQUENCE [LARGE SCALE GENOMIC DNA]</scope>
    <source>
        <strain evidence="5">cv. Svevo</strain>
    </source>
</reference>
<dbReference type="Gene3D" id="3.80.10.10">
    <property type="entry name" value="Ribonuclease Inhibitor"/>
    <property type="match status" value="1"/>
</dbReference>
<feature type="domain" description="BACK" evidence="3">
    <location>
        <begin position="225"/>
        <end position="334"/>
    </location>
</feature>
<dbReference type="SMART" id="SM00367">
    <property type="entry name" value="LRR_CC"/>
    <property type="match status" value="3"/>
</dbReference>
<organism evidence="4 5">
    <name type="scientific">Triticum turgidum subsp. durum</name>
    <name type="common">Durum wheat</name>
    <name type="synonym">Triticum durum</name>
    <dbReference type="NCBI Taxonomy" id="4567"/>
    <lineage>
        <taxon>Eukaryota</taxon>
        <taxon>Viridiplantae</taxon>
        <taxon>Streptophyta</taxon>
        <taxon>Embryophyta</taxon>
        <taxon>Tracheophyta</taxon>
        <taxon>Spermatophyta</taxon>
        <taxon>Magnoliopsida</taxon>
        <taxon>Liliopsida</taxon>
        <taxon>Poales</taxon>
        <taxon>Poaceae</taxon>
        <taxon>BOP clade</taxon>
        <taxon>Pooideae</taxon>
        <taxon>Triticodae</taxon>
        <taxon>Triticeae</taxon>
        <taxon>Triticinae</taxon>
        <taxon>Triticum</taxon>
    </lineage>
</organism>
<sequence length="1001" mass="111037">MLCAILDVQNITSMKDLDLFYCKKKKKKSAENAAQLILARPVFTKGGLLSSSLSNPPCSKQAARIQPRMSAAGDGEDGAAAAAATDTVVLEITDAAAYPSSAPPRPPITVSALDAPLPSPTVVAVRADRSRLIDSSSYFRALLGGSFSESGSGYVRISCDLAAAVQVLRYLFEPPASFPISHHNFLPLLEGALFLAVESLLADCERWFRTVRSRNSTTVAPLDFIIEAWYFAQKHGVTFVEDVCPGYLAQNFVQVISSRSFVHIPYDLLCSTIESPHLTVDSEKQLCEAILSWISASRQSCEQSVSNSADNELSLLSKVRVCLLPLGFAAGTKRNCFEFGNNAVYMILNLLKDSLQTLLYTVTDDNLDSYRIRLTEYSKKIVLSGCPQLTTQFLYISALPTDLDAVFKRTIVSDVNDGCLNHYNGLVKKAKTLSFINVRIVDLSKCPNVHFGAAILWIKWAFPELRTFIASYCLLFQFEDLQYLLLRCPWINEINLSIDTSVILSKYSIISSRSEVRRDVNRNLSSYYMQSGLYGTSVNPVFSNISKLILEGRNDITDMNLLEISMLKSSLCYINIKHCTLLTDDDSFSYHKDEHAHVMAFRLQELHLEGCEGISCAAMSQLLSNMNIVKSLCLRETSLADGALCNFVGSSLEYLDISETVVSMVSLAPVIRRNSNLSCLKTAGCRNLLFEQGEVQSTSGNKYGRFLQEITSTCYLEDVEMGWAFCPVRVDDLIPSFSKVRRMTVGLGTTLPENILHALPEICPFLESLVLRFQVISDRVVRNLLESSTNLQVLCLQYCLGSLTSFSFQTMAPALRILRLQWVTPWITNDDLTILTQNCNLVELSLSGCKLLDSSSKEIISSGWPNLACLQLEECGQITLDGVDSILDCKALEEVLLRHTGRGIGRTIVTDAIRELPLLRKLALDLCDASERGYDTPNVPEGKMIRSVRMSRCKKSPAVARSCFGEAPPSSSNPRRVQHRETIVLEWSSRQLTTTVVEERL</sequence>
<dbReference type="FunFam" id="3.80.10.10:FF:000456">
    <property type="entry name" value="Ubiquitin-protein ligase"/>
    <property type="match status" value="1"/>
</dbReference>
<proteinExistence type="predicted"/>
<dbReference type="FunFam" id="1.25.40.420:FF:000034">
    <property type="entry name" value="Os01g0968600 protein"/>
    <property type="match status" value="1"/>
</dbReference>
<dbReference type="Gene3D" id="3.30.710.10">
    <property type="entry name" value="Potassium Channel Kv1.1, Chain A"/>
    <property type="match status" value="1"/>
</dbReference>
<dbReference type="GO" id="GO:0005737">
    <property type="term" value="C:cytoplasm"/>
    <property type="evidence" value="ECO:0007669"/>
    <property type="project" value="TreeGrafter"/>
</dbReference>
<evidence type="ECO:0000313" key="4">
    <source>
        <dbReference type="EMBL" id="VAH69998.1"/>
    </source>
</evidence>
<accession>A0A9R0S023</accession>
<name>A0A9R0S023_TRITD</name>
<evidence type="ECO:0000256" key="2">
    <source>
        <dbReference type="ARBA" id="ARBA00004906"/>
    </source>
</evidence>
<dbReference type="InterPro" id="IPR011705">
    <property type="entry name" value="BACK"/>
</dbReference>
<comment type="pathway">
    <text evidence="2">Protein modification; protein ubiquitination.</text>
</comment>
<evidence type="ECO:0000256" key="1">
    <source>
        <dbReference type="ARBA" id="ARBA00002668"/>
    </source>
</evidence>
<dbReference type="InterPro" id="IPR011333">
    <property type="entry name" value="SKP1/BTB/POZ_sf"/>
</dbReference>
<dbReference type="InterPro" id="IPR006553">
    <property type="entry name" value="Leu-rich_rpt_Cys-con_subtyp"/>
</dbReference>
<gene>
    <name evidence="4" type="ORF">TRITD_3Av1G280550</name>
</gene>
<protein>
    <recommendedName>
        <fullName evidence="3">BACK domain-containing protein</fullName>
    </recommendedName>
</protein>